<geneLocation type="mitochondrion" evidence="10"/>
<keyword evidence="6 9" id="KW-1133">Transmembrane helix</keyword>
<dbReference type="EC" id="7.1.1.2" evidence="9"/>
<dbReference type="AlphaFoldDB" id="A0A8A4JM56"/>
<keyword evidence="9" id="KW-0249">Electron transport</keyword>
<dbReference type="GO" id="GO:0008137">
    <property type="term" value="F:NADH dehydrogenase (ubiquinone) activity"/>
    <property type="evidence" value="ECO:0007669"/>
    <property type="project" value="UniProtKB-UniRule"/>
</dbReference>
<organism evidence="10">
    <name type="scientific">Nisia fuliginosa</name>
    <dbReference type="NCBI Taxonomy" id="2743077"/>
    <lineage>
        <taxon>Eukaryota</taxon>
        <taxon>Metazoa</taxon>
        <taxon>Ecdysozoa</taxon>
        <taxon>Arthropoda</taxon>
        <taxon>Hexapoda</taxon>
        <taxon>Insecta</taxon>
        <taxon>Pterygota</taxon>
        <taxon>Neoptera</taxon>
        <taxon>Paraneoptera</taxon>
        <taxon>Hemiptera</taxon>
        <taxon>Auchenorrhyncha</taxon>
        <taxon>Fulgoroidea</taxon>
        <taxon>Meenoplidae</taxon>
        <taxon>Kermesiinae</taxon>
        <taxon>Nisia</taxon>
    </lineage>
</organism>
<evidence type="ECO:0000313" key="10">
    <source>
        <dbReference type="EMBL" id="QTC32050.1"/>
    </source>
</evidence>
<proteinExistence type="inferred from homology"/>
<comment type="function">
    <text evidence="9">Core subunit of the mitochondrial membrane respiratory chain NADH dehydrogenase (Complex I) which catalyzes electron transfer from NADH through the respiratory chain, using ubiquinone as an electron acceptor. Essential for the catalytic activity of complex I.</text>
</comment>
<comment type="similarity">
    <text evidence="2 9">Belongs to the complex I subunit 3 family.</text>
</comment>
<feature type="transmembrane region" description="Helical" evidence="9">
    <location>
        <begin position="52"/>
        <end position="75"/>
    </location>
</feature>
<reference evidence="10" key="1">
    <citation type="submission" date="2020-10" db="EMBL/GenBank/DDBJ databases">
        <authorList>
            <person name="Lv S."/>
        </authorList>
    </citation>
    <scope>NUCLEOTIDE SEQUENCE</scope>
</reference>
<keyword evidence="7 9" id="KW-0472">Membrane</keyword>
<keyword evidence="9" id="KW-1278">Translocase</keyword>
<evidence type="ECO:0000256" key="2">
    <source>
        <dbReference type="ARBA" id="ARBA00008472"/>
    </source>
</evidence>
<evidence type="ECO:0000256" key="9">
    <source>
        <dbReference type="RuleBase" id="RU003640"/>
    </source>
</evidence>
<dbReference type="EMBL" id="MW192046">
    <property type="protein sequence ID" value="QTC32050.1"/>
    <property type="molecule type" value="Genomic_DNA"/>
</dbReference>
<comment type="subcellular location">
    <subcellularLocation>
        <location evidence="1">Membrane</location>
    </subcellularLocation>
    <subcellularLocation>
        <location evidence="9">Mitochondrion membrane</location>
        <topology evidence="9">Multi-pass membrane protein</topology>
    </subcellularLocation>
</comment>
<dbReference type="Gene3D" id="1.20.58.1610">
    <property type="entry name" value="NADH:ubiquinone/plastoquinone oxidoreductase, chain 3"/>
    <property type="match status" value="1"/>
</dbReference>
<evidence type="ECO:0000256" key="1">
    <source>
        <dbReference type="ARBA" id="ARBA00004370"/>
    </source>
</evidence>
<dbReference type="GO" id="GO:0030964">
    <property type="term" value="C:NADH dehydrogenase complex"/>
    <property type="evidence" value="ECO:0007669"/>
    <property type="project" value="TreeGrafter"/>
</dbReference>
<accession>A0A8A4JM56</accession>
<evidence type="ECO:0000256" key="7">
    <source>
        <dbReference type="ARBA" id="ARBA00023136"/>
    </source>
</evidence>
<comment type="catalytic activity">
    <reaction evidence="8 9">
        <text>a ubiquinone + NADH + 5 H(+)(in) = a ubiquinol + NAD(+) + 4 H(+)(out)</text>
        <dbReference type="Rhea" id="RHEA:29091"/>
        <dbReference type="Rhea" id="RHEA-COMP:9565"/>
        <dbReference type="Rhea" id="RHEA-COMP:9566"/>
        <dbReference type="ChEBI" id="CHEBI:15378"/>
        <dbReference type="ChEBI" id="CHEBI:16389"/>
        <dbReference type="ChEBI" id="CHEBI:17976"/>
        <dbReference type="ChEBI" id="CHEBI:57540"/>
        <dbReference type="ChEBI" id="CHEBI:57945"/>
        <dbReference type="EC" id="7.1.1.2"/>
    </reaction>
</comment>
<dbReference type="InterPro" id="IPR038430">
    <property type="entry name" value="NDAH_ubi_oxred_su3_sf"/>
</dbReference>
<gene>
    <name evidence="10" type="primary">nad3</name>
</gene>
<keyword evidence="9" id="KW-0830">Ubiquinone</keyword>
<dbReference type="PANTHER" id="PTHR11058">
    <property type="entry name" value="NADH-UBIQUINONE OXIDOREDUCTASE CHAIN 3"/>
    <property type="match status" value="1"/>
</dbReference>
<name>A0A8A4JM56_9HEMI</name>
<feature type="transmembrane region" description="Helical" evidence="9">
    <location>
        <begin position="87"/>
        <end position="106"/>
    </location>
</feature>
<keyword evidence="9 10" id="KW-0496">Mitochondrion</keyword>
<feature type="transmembrane region" description="Helical" evidence="9">
    <location>
        <begin position="6"/>
        <end position="24"/>
    </location>
</feature>
<protein>
    <recommendedName>
        <fullName evidence="3 9">NADH-ubiquinone oxidoreductase chain 3</fullName>
        <ecNumber evidence="9">7.1.1.2</ecNumber>
    </recommendedName>
</protein>
<sequence>MKITFSFFVIMILTIMITNVILMISKKNKINMYKSSAFECGFMNLSSPRKSFSIQFFMISIIFLIFDTEISIMLPMTYMKIMKFNEWMYSSISIMFIITLGLYTEWNQGLIEWKL</sequence>
<keyword evidence="9" id="KW-0520">NAD</keyword>
<evidence type="ECO:0000256" key="6">
    <source>
        <dbReference type="ARBA" id="ARBA00022989"/>
    </source>
</evidence>
<keyword evidence="4 9" id="KW-0813">Transport</keyword>
<keyword evidence="9" id="KW-0679">Respiratory chain</keyword>
<evidence type="ECO:0000256" key="3">
    <source>
        <dbReference type="ARBA" id="ARBA00021007"/>
    </source>
</evidence>
<evidence type="ECO:0000256" key="4">
    <source>
        <dbReference type="ARBA" id="ARBA00022448"/>
    </source>
</evidence>
<dbReference type="GO" id="GO:0031966">
    <property type="term" value="C:mitochondrial membrane"/>
    <property type="evidence" value="ECO:0007669"/>
    <property type="project" value="UniProtKB-SubCell"/>
</dbReference>
<keyword evidence="5 9" id="KW-0812">Transmembrane</keyword>
<evidence type="ECO:0000256" key="8">
    <source>
        <dbReference type="ARBA" id="ARBA00049551"/>
    </source>
</evidence>
<dbReference type="InterPro" id="IPR000440">
    <property type="entry name" value="NADH_UbQ/plastoQ_OxRdtase_su3"/>
</dbReference>
<evidence type="ECO:0000256" key="5">
    <source>
        <dbReference type="ARBA" id="ARBA00022692"/>
    </source>
</evidence>
<dbReference type="PANTHER" id="PTHR11058:SF9">
    <property type="entry name" value="NADH-UBIQUINONE OXIDOREDUCTASE CHAIN 3"/>
    <property type="match status" value="1"/>
</dbReference>
<dbReference type="Pfam" id="PF00507">
    <property type="entry name" value="Oxidored_q4"/>
    <property type="match status" value="1"/>
</dbReference>